<dbReference type="Proteomes" id="UP000217083">
    <property type="component" value="Unassembled WGS sequence"/>
</dbReference>
<dbReference type="InterPro" id="IPR004360">
    <property type="entry name" value="Glyas_Fos-R_dOase_dom"/>
</dbReference>
<keyword evidence="2" id="KW-0560">Oxidoreductase</keyword>
<dbReference type="GO" id="GO:0051213">
    <property type="term" value="F:dioxygenase activity"/>
    <property type="evidence" value="ECO:0007669"/>
    <property type="project" value="UniProtKB-KW"/>
</dbReference>
<evidence type="ECO:0000259" key="1">
    <source>
        <dbReference type="PROSITE" id="PS51819"/>
    </source>
</evidence>
<gene>
    <name evidence="2" type="ORF">CIB95_08690</name>
</gene>
<dbReference type="PROSITE" id="PS51819">
    <property type="entry name" value="VOC"/>
    <property type="match status" value="1"/>
</dbReference>
<evidence type="ECO:0000313" key="3">
    <source>
        <dbReference type="Proteomes" id="UP000217083"/>
    </source>
</evidence>
<protein>
    <submittedName>
        <fullName evidence="2">Extradiol dioxygenase</fullName>
    </submittedName>
</protein>
<keyword evidence="3" id="KW-1185">Reference proteome</keyword>
<dbReference type="CDD" id="cd06587">
    <property type="entry name" value="VOC"/>
    <property type="match status" value="1"/>
</dbReference>
<sequence length="162" mass="18652">MIKGLYEAHLPVSNLEKAIAFYENLGLTLAWRSEKTVFLWVEKDKSWLGLWEGKEVQTPYHPSLRHIAFRIDYEDMKNATSWLKSIGATPRPFADGMSAEPFVRPYQGHACVYFDDPDGNSLELMSFIEVPEQLKTIEKKLLLEEWEALLNGVSTTMKDARK</sequence>
<dbReference type="AlphaFoldDB" id="A0A263BT17"/>
<evidence type="ECO:0000313" key="2">
    <source>
        <dbReference type="EMBL" id="OZM56839.1"/>
    </source>
</evidence>
<name>A0A263BT17_9BACI</name>
<reference evidence="2 3" key="2">
    <citation type="submission" date="2017-09" db="EMBL/GenBank/DDBJ databases">
        <title>Bacillus patelloidae sp. nov., isolated from the intestinal tract of a marine limpet.</title>
        <authorList>
            <person name="Liu R."/>
            <person name="Dong C."/>
            <person name="Shao Z."/>
        </authorList>
    </citation>
    <scope>NUCLEOTIDE SEQUENCE [LARGE SCALE GENOMIC DNA]</scope>
    <source>
        <strain evidence="2 3">SA5d-4</strain>
    </source>
</reference>
<dbReference type="InterPro" id="IPR037523">
    <property type="entry name" value="VOC_core"/>
</dbReference>
<dbReference type="Gene3D" id="3.10.180.10">
    <property type="entry name" value="2,3-Dihydroxybiphenyl 1,2-Dioxygenase, domain 1"/>
    <property type="match status" value="1"/>
</dbReference>
<reference evidence="3" key="1">
    <citation type="submission" date="2017-08" db="EMBL/GenBank/DDBJ databases">
        <authorList>
            <person name="Huang Z."/>
        </authorList>
    </citation>
    <scope>NUCLEOTIDE SEQUENCE [LARGE SCALE GENOMIC DNA]</scope>
    <source>
        <strain evidence="3">SA5d-4</strain>
    </source>
</reference>
<dbReference type="InterPro" id="IPR029068">
    <property type="entry name" value="Glyas_Bleomycin-R_OHBP_Dase"/>
</dbReference>
<keyword evidence="2" id="KW-0223">Dioxygenase</keyword>
<dbReference type="Pfam" id="PF00903">
    <property type="entry name" value="Glyoxalase"/>
    <property type="match status" value="1"/>
</dbReference>
<organism evidence="2 3">
    <name type="scientific">Lottiidibacillus patelloidae</name>
    <dbReference type="NCBI Taxonomy" id="2670334"/>
    <lineage>
        <taxon>Bacteria</taxon>
        <taxon>Bacillati</taxon>
        <taxon>Bacillota</taxon>
        <taxon>Bacilli</taxon>
        <taxon>Bacillales</taxon>
        <taxon>Bacillaceae</taxon>
        <taxon>Lottiidibacillus</taxon>
    </lineage>
</organism>
<dbReference type="EMBL" id="NPIA01000004">
    <property type="protein sequence ID" value="OZM56839.1"/>
    <property type="molecule type" value="Genomic_DNA"/>
</dbReference>
<proteinExistence type="predicted"/>
<comment type="caution">
    <text evidence="2">The sequence shown here is derived from an EMBL/GenBank/DDBJ whole genome shotgun (WGS) entry which is preliminary data.</text>
</comment>
<feature type="domain" description="VOC" evidence="1">
    <location>
        <begin position="4"/>
        <end position="127"/>
    </location>
</feature>
<accession>A0A263BT17</accession>
<dbReference type="RefSeq" id="WP_094924283.1">
    <property type="nucleotide sequence ID" value="NZ_NPIA01000004.1"/>
</dbReference>
<dbReference type="SUPFAM" id="SSF54593">
    <property type="entry name" value="Glyoxalase/Bleomycin resistance protein/Dihydroxybiphenyl dioxygenase"/>
    <property type="match status" value="1"/>
</dbReference>